<evidence type="ECO:0000256" key="1">
    <source>
        <dbReference type="SAM" id="Coils"/>
    </source>
</evidence>
<reference evidence="4" key="1">
    <citation type="journal article" date="2023" name="Plant J.">
        <title>Genome sequences and population genomics provide insights into the demographic history, inbreeding, and mutation load of two 'living fossil' tree species of Dipteronia.</title>
        <authorList>
            <person name="Feng Y."/>
            <person name="Comes H.P."/>
            <person name="Chen J."/>
            <person name="Zhu S."/>
            <person name="Lu R."/>
            <person name="Zhang X."/>
            <person name="Li P."/>
            <person name="Qiu J."/>
            <person name="Olsen K.M."/>
            <person name="Qiu Y."/>
        </authorList>
    </citation>
    <scope>NUCLEOTIDE SEQUENCE</scope>
    <source>
        <strain evidence="4">NBL</strain>
    </source>
</reference>
<dbReference type="AlphaFoldDB" id="A0AAE0AJK8"/>
<feature type="region of interest" description="Disordered" evidence="2">
    <location>
        <begin position="497"/>
        <end position="530"/>
    </location>
</feature>
<name>A0AAE0AJK8_9ROSI</name>
<feature type="domain" description="Ribonuclease H1 N-terminal" evidence="3">
    <location>
        <begin position="89"/>
        <end position="129"/>
    </location>
</feature>
<dbReference type="SUPFAM" id="SSF55658">
    <property type="entry name" value="L9 N-domain-like"/>
    <property type="match status" value="1"/>
</dbReference>
<keyword evidence="1" id="KW-0175">Coiled coil</keyword>
<gene>
    <name evidence="4" type="ORF">Dsin_012547</name>
</gene>
<accession>A0AAE0AJK8</accession>
<proteinExistence type="predicted"/>
<feature type="coiled-coil region" evidence="1">
    <location>
        <begin position="183"/>
        <end position="220"/>
    </location>
</feature>
<comment type="caution">
    <text evidence="4">The sequence shown here is derived from an EMBL/GenBank/DDBJ whole genome shotgun (WGS) entry which is preliminary data.</text>
</comment>
<evidence type="ECO:0000256" key="2">
    <source>
        <dbReference type="SAM" id="MobiDB-lite"/>
    </source>
</evidence>
<feature type="compositionally biased region" description="Acidic residues" evidence="2">
    <location>
        <begin position="497"/>
        <end position="522"/>
    </location>
</feature>
<organism evidence="4 5">
    <name type="scientific">Dipteronia sinensis</name>
    <dbReference type="NCBI Taxonomy" id="43782"/>
    <lineage>
        <taxon>Eukaryota</taxon>
        <taxon>Viridiplantae</taxon>
        <taxon>Streptophyta</taxon>
        <taxon>Embryophyta</taxon>
        <taxon>Tracheophyta</taxon>
        <taxon>Spermatophyta</taxon>
        <taxon>Magnoliopsida</taxon>
        <taxon>eudicotyledons</taxon>
        <taxon>Gunneridae</taxon>
        <taxon>Pentapetalae</taxon>
        <taxon>rosids</taxon>
        <taxon>malvids</taxon>
        <taxon>Sapindales</taxon>
        <taxon>Sapindaceae</taxon>
        <taxon>Hippocastanoideae</taxon>
        <taxon>Acereae</taxon>
        <taxon>Dipteronia</taxon>
    </lineage>
</organism>
<dbReference type="Pfam" id="PF01693">
    <property type="entry name" value="Cauli_VI"/>
    <property type="match status" value="1"/>
</dbReference>
<keyword evidence="5" id="KW-1185">Reference proteome</keyword>
<dbReference type="InterPro" id="IPR037056">
    <property type="entry name" value="RNase_H1_N_sf"/>
</dbReference>
<dbReference type="Proteomes" id="UP001281410">
    <property type="component" value="Unassembled WGS sequence"/>
</dbReference>
<dbReference type="EMBL" id="JANJYJ010000004">
    <property type="protein sequence ID" value="KAK3218577.1"/>
    <property type="molecule type" value="Genomic_DNA"/>
</dbReference>
<evidence type="ECO:0000313" key="4">
    <source>
        <dbReference type="EMBL" id="KAK3218577.1"/>
    </source>
</evidence>
<evidence type="ECO:0000313" key="5">
    <source>
        <dbReference type="Proteomes" id="UP001281410"/>
    </source>
</evidence>
<protein>
    <recommendedName>
        <fullName evidence="3">Ribonuclease H1 N-terminal domain-containing protein</fullName>
    </recommendedName>
</protein>
<sequence length="530" mass="61838">MAGSSKNVQKSFSFPASSINTEKLSIGSYTINYSPGVPFQPLKVLKDKLTNPQQALLNKIWFFRNDNKGFLNSLNILSQYFVQNSKFSYYVVYKGRKVGIYSTWQETASYVEDFPNPIFKGFYSLEEANISLRIFLQNQDGFEPILEFNGVTYDRNQVQSFMNHFKRINEAKNSISEVLDHCKATMNELLDKLQAENKVLKHKLDEAEQLTDQIQKLDIIDKKQKNSSKDKDVISKRPLDIINITLMRDQAKNIYKAVENLPTELKQTIFGYAKNDSLKRFLKIQKFLAQSVGIPNGMTTLLHERLRYQQIWYKFITVQVNLDISPLKFNIPDLGQVGIEELFRYGMIDSLHATNILKIAFLPDKLQQSLRMYGWRKGFCLDIDSLPCEWIISQPYRMTNFLPAYHYIVIVPYDHPVSFMHEGNPPLECDDICPEYLQRYRAEKYFLCINSIRPKLVGQTPHMSIFIRNNSVWFKYPIPWIFLSPETDEALRDLQEEEENTFGDPTFLEDDPLLEEDDNLDDEAYHNLNT</sequence>
<evidence type="ECO:0000259" key="3">
    <source>
        <dbReference type="Pfam" id="PF01693"/>
    </source>
</evidence>
<dbReference type="Gene3D" id="3.40.970.10">
    <property type="entry name" value="Ribonuclease H1, N-terminal domain"/>
    <property type="match status" value="1"/>
</dbReference>
<dbReference type="InterPro" id="IPR009027">
    <property type="entry name" value="Ribosomal_bL9/RNase_H1_N"/>
</dbReference>
<dbReference type="InterPro" id="IPR011320">
    <property type="entry name" value="RNase_H1_N"/>
</dbReference>